<comment type="similarity">
    <text evidence="1">Belongs to the strictosidine synthase family.</text>
</comment>
<feature type="domain" description="Strictosidine synthase conserved region" evidence="5">
    <location>
        <begin position="274"/>
        <end position="360"/>
    </location>
</feature>
<evidence type="ECO:0000256" key="4">
    <source>
        <dbReference type="SAM" id="SignalP"/>
    </source>
</evidence>
<keyword evidence="4" id="KW-0732">Signal</keyword>
<feature type="chain" id="PRO_5008147617" evidence="4">
    <location>
        <begin position="21"/>
        <end position="495"/>
    </location>
</feature>
<dbReference type="PANTHER" id="PTHR10426">
    <property type="entry name" value="STRICTOSIDINE SYNTHASE-RELATED"/>
    <property type="match status" value="1"/>
</dbReference>
<dbReference type="Pfam" id="PF03088">
    <property type="entry name" value="Str_synth"/>
    <property type="match status" value="1"/>
</dbReference>
<dbReference type="Proteomes" id="UP000050741">
    <property type="component" value="Unassembled WGS sequence"/>
</dbReference>
<keyword evidence="3" id="KW-0325">Glycoprotein</keyword>
<evidence type="ECO:0000256" key="2">
    <source>
        <dbReference type="ARBA" id="ARBA00022553"/>
    </source>
</evidence>
<dbReference type="GO" id="GO:0012505">
    <property type="term" value="C:endomembrane system"/>
    <property type="evidence" value="ECO:0007669"/>
    <property type="project" value="TreeGrafter"/>
</dbReference>
<evidence type="ECO:0000256" key="3">
    <source>
        <dbReference type="ARBA" id="ARBA00023180"/>
    </source>
</evidence>
<feature type="signal peptide" evidence="4">
    <location>
        <begin position="1"/>
        <end position="20"/>
    </location>
</feature>
<dbReference type="Gene3D" id="2.120.10.30">
    <property type="entry name" value="TolB, C-terminal domain"/>
    <property type="match status" value="1"/>
</dbReference>
<dbReference type="WBParaSite" id="GPLIN_001238700">
    <property type="protein sequence ID" value="GPLIN_001238700"/>
    <property type="gene ID" value="GPLIN_001238700"/>
</dbReference>
<dbReference type="InterPro" id="IPR018119">
    <property type="entry name" value="Strictosidine_synth_cons-reg"/>
</dbReference>
<reference evidence="7" key="3">
    <citation type="submission" date="2016-06" db="UniProtKB">
        <authorList>
            <consortium name="WormBaseParasite"/>
        </authorList>
    </citation>
    <scope>IDENTIFICATION</scope>
</reference>
<sequence>MSLSLLLMTLGCLAPLCVYGRGTSKMPPKSGDPCMPVLPTPLQKLSEEEKSCLFTIYTMSKLFEHKKVQKALAKQSCDSDDSSEPDIWLNRHKSNGWCELNMERINSEYGPVVMHAHGSIGSINGARLFVKTTHNGIWIAIYQPDCQDESGEKDRNEVIGDTIKRVRRQILAPESIVIEKNVFYTCTKDGKCVKIVDGKIQKSVSLTGHKNCDGERRTLPYCGRSLGLRRYNANLFIAADAILGIFAIDFEKNFVELLVSSSKLVDGKKMLFPDDLDFPDNDTIVFSDASTRFGLPDFLLAFMEHADDARIIEYKFSTGQLRVLVDGLNFANGVQIHPDRQSVLFCESASSRIQRYYYAGPKKGRQVIFVDNLPGFPDNIRLSASRQSFYVALFGHRSKDSPDWFDLLGPWPMARKFLGELIKLLPDSLRPYVYSLAPYGIVLEIGLSGNIVRSYHDPEGTVIQRISQVCDDGGAYLYLASFENNYIGRISKTFA</sequence>
<keyword evidence="2" id="KW-0597">Phosphoprotein</keyword>
<name>A0A183CHN1_GLOPA</name>
<accession>A0A183CHN1</accession>
<dbReference type="AlphaFoldDB" id="A0A183CHN1"/>
<evidence type="ECO:0000256" key="1">
    <source>
        <dbReference type="ARBA" id="ARBA00009191"/>
    </source>
</evidence>
<reference evidence="6" key="2">
    <citation type="submission" date="2014-05" db="EMBL/GenBank/DDBJ databases">
        <title>The genome and life-stage specific transcriptomes of Globodera pallida elucidate key aspects of plant parasitism by a cyst nematode.</title>
        <authorList>
            <person name="Cotton J.A."/>
            <person name="Lilley C.J."/>
            <person name="Jones L.M."/>
            <person name="Kikuchi T."/>
            <person name="Reid A.J."/>
            <person name="Thorpe P."/>
            <person name="Tsai I.J."/>
            <person name="Beasley H."/>
            <person name="Blok V."/>
            <person name="Cock P.J.A."/>
            <person name="Van den Akker S.E."/>
            <person name="Holroyd N."/>
            <person name="Hunt M."/>
            <person name="Mantelin S."/>
            <person name="Naghra H."/>
            <person name="Pain A."/>
            <person name="Palomares-Rius J.E."/>
            <person name="Zarowiecki M."/>
            <person name="Berriman M."/>
            <person name="Jones J.T."/>
            <person name="Urwin P.E."/>
        </authorList>
    </citation>
    <scope>NUCLEOTIDE SEQUENCE [LARGE SCALE GENOMIC DNA]</scope>
    <source>
        <strain evidence="6">Lindley</strain>
    </source>
</reference>
<reference evidence="6" key="1">
    <citation type="submission" date="2013-12" db="EMBL/GenBank/DDBJ databases">
        <authorList>
            <person name="Aslett M."/>
        </authorList>
    </citation>
    <scope>NUCLEOTIDE SEQUENCE [LARGE SCALE GENOMIC DNA]</scope>
    <source>
        <strain evidence="6">Lindley</strain>
    </source>
</reference>
<evidence type="ECO:0000259" key="5">
    <source>
        <dbReference type="Pfam" id="PF03088"/>
    </source>
</evidence>
<proteinExistence type="inferred from homology"/>
<dbReference type="GO" id="GO:0016787">
    <property type="term" value="F:hydrolase activity"/>
    <property type="evidence" value="ECO:0007669"/>
    <property type="project" value="TreeGrafter"/>
</dbReference>
<keyword evidence="6" id="KW-1185">Reference proteome</keyword>
<evidence type="ECO:0000313" key="6">
    <source>
        <dbReference type="Proteomes" id="UP000050741"/>
    </source>
</evidence>
<protein>
    <submittedName>
        <fullName evidence="7">Str_synth domain-containing protein</fullName>
    </submittedName>
</protein>
<dbReference type="InterPro" id="IPR011042">
    <property type="entry name" value="6-blade_b-propeller_TolB-like"/>
</dbReference>
<evidence type="ECO:0000313" key="7">
    <source>
        <dbReference type="WBParaSite" id="GPLIN_001238700"/>
    </source>
</evidence>
<dbReference type="SUPFAM" id="SSF63829">
    <property type="entry name" value="Calcium-dependent phosphotriesterase"/>
    <property type="match status" value="1"/>
</dbReference>
<organism evidence="6 7">
    <name type="scientific">Globodera pallida</name>
    <name type="common">Potato cyst nematode worm</name>
    <name type="synonym">Heterodera pallida</name>
    <dbReference type="NCBI Taxonomy" id="36090"/>
    <lineage>
        <taxon>Eukaryota</taxon>
        <taxon>Metazoa</taxon>
        <taxon>Ecdysozoa</taxon>
        <taxon>Nematoda</taxon>
        <taxon>Chromadorea</taxon>
        <taxon>Rhabditida</taxon>
        <taxon>Tylenchina</taxon>
        <taxon>Tylenchomorpha</taxon>
        <taxon>Tylenchoidea</taxon>
        <taxon>Heteroderidae</taxon>
        <taxon>Heteroderinae</taxon>
        <taxon>Globodera</taxon>
    </lineage>
</organism>
<dbReference type="PANTHER" id="PTHR10426:SF88">
    <property type="entry name" value="ADIPOCYTE PLASMA MEMBRANE-ASSOCIATED PROTEIN HEMOMUCIN-RELATED"/>
    <property type="match status" value="1"/>
</dbReference>